<evidence type="ECO:0000256" key="1">
    <source>
        <dbReference type="SAM" id="MobiDB-lite"/>
    </source>
</evidence>
<sequence>MHACRRFLQERDNVNRLNCITDECVWRKKERLSETRRVHSLCLEWPSEEEDDEKQQRRERSSRREQTLQPRARKKKNESKCGIASCLETAYTHVYTHARTRYDKMAMTICRRVPDGRHDSSTPKKIAPNNAVLQTLEEAAETGSPLSANM</sequence>
<name>A0A9J6E2E6_RHIMP</name>
<feature type="compositionally biased region" description="Basic and acidic residues" evidence="1">
    <location>
        <begin position="54"/>
        <end position="66"/>
    </location>
</feature>
<evidence type="ECO:0000313" key="2">
    <source>
        <dbReference type="EMBL" id="KAH8028470.1"/>
    </source>
</evidence>
<organism evidence="2 3">
    <name type="scientific">Rhipicephalus microplus</name>
    <name type="common">Cattle tick</name>
    <name type="synonym">Boophilus microplus</name>
    <dbReference type="NCBI Taxonomy" id="6941"/>
    <lineage>
        <taxon>Eukaryota</taxon>
        <taxon>Metazoa</taxon>
        <taxon>Ecdysozoa</taxon>
        <taxon>Arthropoda</taxon>
        <taxon>Chelicerata</taxon>
        <taxon>Arachnida</taxon>
        <taxon>Acari</taxon>
        <taxon>Parasitiformes</taxon>
        <taxon>Ixodida</taxon>
        <taxon>Ixodoidea</taxon>
        <taxon>Ixodidae</taxon>
        <taxon>Rhipicephalinae</taxon>
        <taxon>Rhipicephalus</taxon>
        <taxon>Boophilus</taxon>
    </lineage>
</organism>
<accession>A0A9J6E2E6</accession>
<reference evidence="2" key="1">
    <citation type="journal article" date="2020" name="Cell">
        <title>Large-Scale Comparative Analyses of Tick Genomes Elucidate Their Genetic Diversity and Vector Capacities.</title>
        <authorList>
            <consortium name="Tick Genome and Microbiome Consortium (TIGMIC)"/>
            <person name="Jia N."/>
            <person name="Wang J."/>
            <person name="Shi W."/>
            <person name="Du L."/>
            <person name="Sun Y."/>
            <person name="Zhan W."/>
            <person name="Jiang J.F."/>
            <person name="Wang Q."/>
            <person name="Zhang B."/>
            <person name="Ji P."/>
            <person name="Bell-Sakyi L."/>
            <person name="Cui X.M."/>
            <person name="Yuan T.T."/>
            <person name="Jiang B.G."/>
            <person name="Yang W.F."/>
            <person name="Lam T.T."/>
            <person name="Chang Q.C."/>
            <person name="Ding S.J."/>
            <person name="Wang X.J."/>
            <person name="Zhu J.G."/>
            <person name="Ruan X.D."/>
            <person name="Zhao L."/>
            <person name="Wei J.T."/>
            <person name="Ye R.Z."/>
            <person name="Que T.C."/>
            <person name="Du C.H."/>
            <person name="Zhou Y.H."/>
            <person name="Cheng J.X."/>
            <person name="Dai P.F."/>
            <person name="Guo W.B."/>
            <person name="Han X.H."/>
            <person name="Huang E.J."/>
            <person name="Li L.F."/>
            <person name="Wei W."/>
            <person name="Gao Y.C."/>
            <person name="Liu J.Z."/>
            <person name="Shao H.Z."/>
            <person name="Wang X."/>
            <person name="Wang C.C."/>
            <person name="Yang T.C."/>
            <person name="Huo Q.B."/>
            <person name="Li W."/>
            <person name="Chen H.Y."/>
            <person name="Chen S.E."/>
            <person name="Zhou L.G."/>
            <person name="Ni X.B."/>
            <person name="Tian J.H."/>
            <person name="Sheng Y."/>
            <person name="Liu T."/>
            <person name="Pan Y.S."/>
            <person name="Xia L.Y."/>
            <person name="Li J."/>
            <person name="Zhao F."/>
            <person name="Cao W.C."/>
        </authorList>
    </citation>
    <scope>NUCLEOTIDE SEQUENCE</scope>
    <source>
        <strain evidence="2">Rmic-2018</strain>
    </source>
</reference>
<proteinExistence type="predicted"/>
<dbReference type="EMBL" id="JABSTU010000006">
    <property type="protein sequence ID" value="KAH8028470.1"/>
    <property type="molecule type" value="Genomic_DNA"/>
</dbReference>
<keyword evidence="3" id="KW-1185">Reference proteome</keyword>
<comment type="caution">
    <text evidence="2">The sequence shown here is derived from an EMBL/GenBank/DDBJ whole genome shotgun (WGS) entry which is preliminary data.</text>
</comment>
<dbReference type="AlphaFoldDB" id="A0A9J6E2E6"/>
<feature type="region of interest" description="Disordered" evidence="1">
    <location>
        <begin position="47"/>
        <end position="80"/>
    </location>
</feature>
<protein>
    <submittedName>
        <fullName evidence="2">Uncharacterized protein</fullName>
    </submittedName>
</protein>
<evidence type="ECO:0000313" key="3">
    <source>
        <dbReference type="Proteomes" id="UP000821866"/>
    </source>
</evidence>
<gene>
    <name evidence="2" type="ORF">HPB51_016921</name>
</gene>
<dbReference type="Proteomes" id="UP000821866">
    <property type="component" value="Chromosome 4"/>
</dbReference>
<reference evidence="2" key="2">
    <citation type="submission" date="2021-09" db="EMBL/GenBank/DDBJ databases">
        <authorList>
            <person name="Jia N."/>
            <person name="Wang J."/>
            <person name="Shi W."/>
            <person name="Du L."/>
            <person name="Sun Y."/>
            <person name="Zhan W."/>
            <person name="Jiang J."/>
            <person name="Wang Q."/>
            <person name="Zhang B."/>
            <person name="Ji P."/>
            <person name="Sakyi L.B."/>
            <person name="Cui X."/>
            <person name="Yuan T."/>
            <person name="Jiang B."/>
            <person name="Yang W."/>
            <person name="Lam T.T.-Y."/>
            <person name="Chang Q."/>
            <person name="Ding S."/>
            <person name="Wang X."/>
            <person name="Zhu J."/>
            <person name="Ruan X."/>
            <person name="Zhao L."/>
            <person name="Wei J."/>
            <person name="Que T."/>
            <person name="Du C."/>
            <person name="Cheng J."/>
            <person name="Dai P."/>
            <person name="Han X."/>
            <person name="Huang E."/>
            <person name="Gao Y."/>
            <person name="Liu J."/>
            <person name="Shao H."/>
            <person name="Ye R."/>
            <person name="Li L."/>
            <person name="Wei W."/>
            <person name="Wang X."/>
            <person name="Wang C."/>
            <person name="Huo Q."/>
            <person name="Li W."/>
            <person name="Guo W."/>
            <person name="Chen H."/>
            <person name="Chen S."/>
            <person name="Zhou L."/>
            <person name="Zhou L."/>
            <person name="Ni X."/>
            <person name="Tian J."/>
            <person name="Zhou Y."/>
            <person name="Sheng Y."/>
            <person name="Liu T."/>
            <person name="Pan Y."/>
            <person name="Xia L."/>
            <person name="Li J."/>
            <person name="Zhao F."/>
            <person name="Cao W."/>
        </authorList>
    </citation>
    <scope>NUCLEOTIDE SEQUENCE</scope>
    <source>
        <strain evidence="2">Rmic-2018</strain>
        <tissue evidence="2">Larvae</tissue>
    </source>
</reference>